<dbReference type="InterPro" id="IPR000667">
    <property type="entry name" value="Peptidase_S13"/>
</dbReference>
<dbReference type="InterPro" id="IPR012338">
    <property type="entry name" value="Beta-lactam/transpept-like"/>
</dbReference>
<protein>
    <submittedName>
        <fullName evidence="3">D-alanyl-D-alanine carboxypeptidase/D-alanyl-D-alanine-endopeptidase</fullName>
        <ecNumber evidence="3">3.4.16.4</ecNumber>
    </submittedName>
</protein>
<dbReference type="RefSeq" id="WP_168567552.1">
    <property type="nucleotide sequence ID" value="NZ_CP051167.1"/>
</dbReference>
<evidence type="ECO:0000313" key="4">
    <source>
        <dbReference type="Proteomes" id="UP000500857"/>
    </source>
</evidence>
<evidence type="ECO:0000313" key="3">
    <source>
        <dbReference type="EMBL" id="QIZ69395.1"/>
    </source>
</evidence>
<dbReference type="PANTHER" id="PTHR30023:SF0">
    <property type="entry name" value="PENICILLIN-SENSITIVE CARBOXYPEPTIDASE A"/>
    <property type="match status" value="1"/>
</dbReference>
<dbReference type="EMBL" id="CP051167">
    <property type="protein sequence ID" value="QIZ69395.1"/>
    <property type="molecule type" value="Genomic_DNA"/>
</dbReference>
<dbReference type="NCBIfam" id="TIGR00666">
    <property type="entry name" value="PBP4"/>
    <property type="match status" value="1"/>
</dbReference>
<accession>A0A6H1TSH7</accession>
<keyword evidence="3" id="KW-0645">Protease</keyword>
<dbReference type="Proteomes" id="UP000500857">
    <property type="component" value="Chromosome"/>
</dbReference>
<dbReference type="PANTHER" id="PTHR30023">
    <property type="entry name" value="D-ALANYL-D-ALANINE CARBOXYPEPTIDASE"/>
    <property type="match status" value="1"/>
</dbReference>
<dbReference type="Gene3D" id="3.50.80.20">
    <property type="entry name" value="D-Ala-D-Ala carboxypeptidase C, peptidase S13"/>
    <property type="match status" value="1"/>
</dbReference>
<dbReference type="KEGG" id="oxy:HCG48_01370"/>
<comment type="similarity">
    <text evidence="1">Belongs to the peptidase S13 family.</text>
</comment>
<dbReference type="Gene3D" id="3.40.710.10">
    <property type="entry name" value="DD-peptidase/beta-lactamase superfamily"/>
    <property type="match status" value="2"/>
</dbReference>
<dbReference type="GO" id="GO:0000270">
    <property type="term" value="P:peptidoglycan metabolic process"/>
    <property type="evidence" value="ECO:0007669"/>
    <property type="project" value="TreeGrafter"/>
</dbReference>
<organism evidence="3 4">
    <name type="scientific">Oxynema aestuarii AP17</name>
    <dbReference type="NCBI Taxonomy" id="2064643"/>
    <lineage>
        <taxon>Bacteria</taxon>
        <taxon>Bacillati</taxon>
        <taxon>Cyanobacteriota</taxon>
        <taxon>Cyanophyceae</taxon>
        <taxon>Oscillatoriophycideae</taxon>
        <taxon>Oscillatoriales</taxon>
        <taxon>Oscillatoriaceae</taxon>
        <taxon>Oxynema</taxon>
        <taxon>Oxynema aestuarii</taxon>
    </lineage>
</organism>
<dbReference type="GO" id="GO:0009002">
    <property type="term" value="F:serine-type D-Ala-D-Ala carboxypeptidase activity"/>
    <property type="evidence" value="ECO:0007669"/>
    <property type="project" value="UniProtKB-EC"/>
</dbReference>
<dbReference type="GO" id="GO:0006508">
    <property type="term" value="P:proteolysis"/>
    <property type="evidence" value="ECO:0007669"/>
    <property type="project" value="InterPro"/>
</dbReference>
<reference evidence="3 4" key="1">
    <citation type="submission" date="2020-04" db="EMBL/GenBank/DDBJ databases">
        <authorList>
            <person name="Basu S."/>
            <person name="Maruthanayagam V."/>
            <person name="Chakraborty S."/>
            <person name="Pramanik A."/>
            <person name="Mukherjee J."/>
            <person name="Brink B."/>
        </authorList>
    </citation>
    <scope>NUCLEOTIDE SEQUENCE [LARGE SCALE GENOMIC DNA]</scope>
    <source>
        <strain evidence="3 4">AP17</strain>
    </source>
</reference>
<keyword evidence="4" id="KW-1185">Reference proteome</keyword>
<name>A0A6H1TSH7_9CYAN</name>
<dbReference type="PRINTS" id="PR00922">
    <property type="entry name" value="DADACBPTASE3"/>
</dbReference>
<proteinExistence type="inferred from homology"/>
<evidence type="ECO:0000256" key="2">
    <source>
        <dbReference type="ARBA" id="ARBA00022801"/>
    </source>
</evidence>
<dbReference type="AlphaFoldDB" id="A0A6H1TSH7"/>
<dbReference type="EC" id="3.4.16.4" evidence="3"/>
<keyword evidence="2 3" id="KW-0378">Hydrolase</keyword>
<dbReference type="SUPFAM" id="SSF56601">
    <property type="entry name" value="beta-lactamase/transpeptidase-like"/>
    <property type="match status" value="1"/>
</dbReference>
<sequence length="484" mass="52805">MKLQHAAILFSLVVFKPDLALSASSEGICESQLPQAIAEITERPELRRSRWGIAIEPLAAKGDRPIYDREGNRYFIPASNAKLLTTAAALQTLGANFRITTSVYGPESADPDGVLSYIRIVGRGDPSFGEAQMRSLASQLRDRGVRQITQAIAHDGYFPGSPIHPNWEWEDIQAGYGAPVTSLIYRQNAVELTVYPQAVGQPLRLAWTNPAEAGNWQVENRTTTVETDGKEWLQLSRDFAKQTVILSGQLRAGSPPEDVAIAVGDPTQHFLENLQRIFAEEGIRVLRVTSSSEKITEETEIAKTLSPNLVELVQEVNEDSNNLYAEVLLRSLGVATNEATNSAIAAGLNRLKTSLTQLGVDPDTYQLGDGSGLSRQSLVSPQAFVQTLRAMALSPNGSLYRESLPLGGSSGTLKWRFRETPAFGRVRAKTGTLTGVSSLSGYVDNEEYDTLLFSIMVNQSERSASILRGAIDEIVVLLSTLKRC</sequence>
<evidence type="ECO:0000256" key="1">
    <source>
        <dbReference type="ARBA" id="ARBA00006096"/>
    </source>
</evidence>
<gene>
    <name evidence="3" type="primary">dacB</name>
    <name evidence="3" type="ORF">HCG48_01370</name>
</gene>
<keyword evidence="3" id="KW-0121">Carboxypeptidase</keyword>
<dbReference type="Pfam" id="PF02113">
    <property type="entry name" value="Peptidase_S13"/>
    <property type="match status" value="1"/>
</dbReference>